<protein>
    <submittedName>
        <fullName evidence="6">TetR family transcriptional regulator</fullName>
    </submittedName>
</protein>
<dbReference type="GO" id="GO:0000976">
    <property type="term" value="F:transcription cis-regulatory region binding"/>
    <property type="evidence" value="ECO:0007669"/>
    <property type="project" value="TreeGrafter"/>
</dbReference>
<accession>A0A5P2BV88</accession>
<dbReference type="Gene3D" id="1.10.357.10">
    <property type="entry name" value="Tetracycline Repressor, domain 2"/>
    <property type="match status" value="1"/>
</dbReference>
<reference evidence="6 7" key="1">
    <citation type="submission" date="2018-05" db="EMBL/GenBank/DDBJ databases">
        <title>Streptomyces venezuelae.</title>
        <authorList>
            <person name="Kim W."/>
            <person name="Lee N."/>
            <person name="Cho B.-K."/>
        </authorList>
    </citation>
    <scope>NUCLEOTIDE SEQUENCE [LARGE SCALE GENOMIC DNA]</scope>
    <source>
        <strain evidence="6 7">ATCC 14584</strain>
    </source>
</reference>
<evidence type="ECO:0000256" key="2">
    <source>
        <dbReference type="ARBA" id="ARBA00023125"/>
    </source>
</evidence>
<evidence type="ECO:0000313" key="7">
    <source>
        <dbReference type="Proteomes" id="UP000322927"/>
    </source>
</evidence>
<dbReference type="InterPro" id="IPR001647">
    <property type="entry name" value="HTH_TetR"/>
</dbReference>
<dbReference type="EMBL" id="CP029192">
    <property type="protein sequence ID" value="QES34412.1"/>
    <property type="molecule type" value="Genomic_DNA"/>
</dbReference>
<evidence type="ECO:0000256" key="4">
    <source>
        <dbReference type="PROSITE-ProRule" id="PRU00335"/>
    </source>
</evidence>
<evidence type="ECO:0000256" key="1">
    <source>
        <dbReference type="ARBA" id="ARBA00023015"/>
    </source>
</evidence>
<dbReference type="PANTHER" id="PTHR30055:SF234">
    <property type="entry name" value="HTH-TYPE TRANSCRIPTIONAL REGULATOR BETI"/>
    <property type="match status" value="1"/>
</dbReference>
<dbReference type="PROSITE" id="PS50977">
    <property type="entry name" value="HTH_TETR_2"/>
    <property type="match status" value="1"/>
</dbReference>
<organism evidence="6 7">
    <name type="scientific">Streptomyces venezuelae</name>
    <dbReference type="NCBI Taxonomy" id="54571"/>
    <lineage>
        <taxon>Bacteria</taxon>
        <taxon>Bacillati</taxon>
        <taxon>Actinomycetota</taxon>
        <taxon>Actinomycetes</taxon>
        <taxon>Kitasatosporales</taxon>
        <taxon>Streptomycetaceae</taxon>
        <taxon>Streptomyces</taxon>
    </lineage>
</organism>
<name>A0A5P2BV88_STRVZ</name>
<keyword evidence="3" id="KW-0804">Transcription</keyword>
<evidence type="ECO:0000256" key="3">
    <source>
        <dbReference type="ARBA" id="ARBA00023163"/>
    </source>
</evidence>
<dbReference type="GO" id="GO:0003700">
    <property type="term" value="F:DNA-binding transcription factor activity"/>
    <property type="evidence" value="ECO:0007669"/>
    <property type="project" value="TreeGrafter"/>
</dbReference>
<feature type="DNA-binding region" description="H-T-H motif" evidence="4">
    <location>
        <begin position="46"/>
        <end position="65"/>
    </location>
</feature>
<proteinExistence type="predicted"/>
<dbReference type="Pfam" id="PF17754">
    <property type="entry name" value="TetR_C_14"/>
    <property type="match status" value="1"/>
</dbReference>
<keyword evidence="2 4" id="KW-0238">DNA-binding</keyword>
<dbReference type="PANTHER" id="PTHR30055">
    <property type="entry name" value="HTH-TYPE TRANSCRIPTIONAL REGULATOR RUTR"/>
    <property type="match status" value="1"/>
</dbReference>
<evidence type="ECO:0000259" key="5">
    <source>
        <dbReference type="PROSITE" id="PS50977"/>
    </source>
</evidence>
<dbReference type="SUPFAM" id="SSF46689">
    <property type="entry name" value="Homeodomain-like"/>
    <property type="match status" value="1"/>
</dbReference>
<evidence type="ECO:0000313" key="6">
    <source>
        <dbReference type="EMBL" id="QES34412.1"/>
    </source>
</evidence>
<dbReference type="AlphaFoldDB" id="A0A5P2BV88"/>
<dbReference type="InterPro" id="IPR041347">
    <property type="entry name" value="MftR_C"/>
</dbReference>
<dbReference type="InterPro" id="IPR050109">
    <property type="entry name" value="HTH-type_TetR-like_transc_reg"/>
</dbReference>
<dbReference type="Proteomes" id="UP000322927">
    <property type="component" value="Chromosome"/>
</dbReference>
<dbReference type="PRINTS" id="PR00455">
    <property type="entry name" value="HTHTETR"/>
</dbReference>
<dbReference type="InterPro" id="IPR009057">
    <property type="entry name" value="Homeodomain-like_sf"/>
</dbReference>
<dbReference type="RefSeq" id="WP_150216483.1">
    <property type="nucleotide sequence ID" value="NZ_CP029192.1"/>
</dbReference>
<dbReference type="Gene3D" id="1.10.10.60">
    <property type="entry name" value="Homeodomain-like"/>
    <property type="match status" value="1"/>
</dbReference>
<feature type="domain" description="HTH tetR-type" evidence="5">
    <location>
        <begin position="23"/>
        <end position="83"/>
    </location>
</feature>
<dbReference type="Pfam" id="PF00440">
    <property type="entry name" value="TetR_N"/>
    <property type="match status" value="1"/>
</dbReference>
<gene>
    <name evidence="6" type="ORF">DEJ48_14285</name>
</gene>
<dbReference type="OrthoDB" id="8688418at2"/>
<keyword evidence="1" id="KW-0805">Transcription regulation</keyword>
<sequence>MTAARISAPASAPQPGLRERKKLKTRLTIRDATYRLIREQGYEATTVEQIAEAAEVSPSTVFRYFPTKEDIVLTDEFDPLLETQLRERPADEPIVESLRIVLRRAVSFGFAEEPEISRLRTKLMTEVPAVRSRMLESMSVTGGILCRVIAERTGRDPGDLEVRAFAMGLIGALTETAAYWAERDHEDDLPALVDRTLDVLTAGFAGPADVGGRA</sequence>